<dbReference type="InterPro" id="IPR001753">
    <property type="entry name" value="Enoyl-CoA_hydra/iso"/>
</dbReference>
<feature type="region of interest" description="Disordered" evidence="4">
    <location>
        <begin position="116"/>
        <end position="149"/>
    </location>
</feature>
<evidence type="ECO:0000313" key="5">
    <source>
        <dbReference type="EMBL" id="RYO74679.1"/>
    </source>
</evidence>
<dbReference type="Gene3D" id="1.10.12.10">
    <property type="entry name" value="Lyase 2-enoyl-coa Hydratase, Chain A, domain 2"/>
    <property type="match status" value="1"/>
</dbReference>
<dbReference type="Proteomes" id="UP000294003">
    <property type="component" value="Unassembled WGS sequence"/>
</dbReference>
<dbReference type="InterPro" id="IPR029045">
    <property type="entry name" value="ClpP/crotonase-like_dom_sf"/>
</dbReference>
<sequence length="325" mass="34163">MPSAAGITADLPAGLTDPPPATPYVEVSFPRPHVLLVRLDRPERLNAVPRPLHAALERLWDWYDAQPYLRCAVLTGAGKAFCVGADLKEWDGLNANAAAGSGSKTVKAEITQDGMGKGGVAVRSTTTGTDDPSPGHRDQLPRGGFGGLSNRGGKKPVIAAVNGACLGGGFEMVLNCDLVVASRAAAVFGLPEVGVGVVAVQGALPRLARSLGSRQRALEMALAGRSYDAARMREWGLVNEVVEGDGAAVVEAALRWAERIAANSPDAVIVSREGIKLGCEGVNPEVATDILIKGWYARIEGGQNMVEGVRSFVEKRKPVWKDSKL</sequence>
<evidence type="ECO:0000256" key="3">
    <source>
        <dbReference type="RuleBase" id="RU003707"/>
    </source>
</evidence>
<comment type="caution">
    <text evidence="5">The sequence shown here is derived from an EMBL/GenBank/DDBJ whole genome shotgun (WGS) entry which is preliminary data.</text>
</comment>
<dbReference type="CDD" id="cd06558">
    <property type="entry name" value="crotonase-like"/>
    <property type="match status" value="1"/>
</dbReference>
<gene>
    <name evidence="5" type="ORF">DL762_010329</name>
</gene>
<organism evidence="5 6">
    <name type="scientific">Monosporascus cannonballus</name>
    <dbReference type="NCBI Taxonomy" id="155416"/>
    <lineage>
        <taxon>Eukaryota</taxon>
        <taxon>Fungi</taxon>
        <taxon>Dikarya</taxon>
        <taxon>Ascomycota</taxon>
        <taxon>Pezizomycotina</taxon>
        <taxon>Sordariomycetes</taxon>
        <taxon>Xylariomycetidae</taxon>
        <taxon>Xylariales</taxon>
        <taxon>Xylariales incertae sedis</taxon>
        <taxon>Monosporascus</taxon>
    </lineage>
</organism>
<dbReference type="EMBL" id="QJNS01000720">
    <property type="protein sequence ID" value="RYO74679.1"/>
    <property type="molecule type" value="Genomic_DNA"/>
</dbReference>
<reference evidence="5 6" key="1">
    <citation type="submission" date="2018-06" db="EMBL/GenBank/DDBJ databases">
        <title>Complete Genomes of Monosporascus.</title>
        <authorList>
            <person name="Robinson A.J."/>
            <person name="Natvig D.O."/>
        </authorList>
    </citation>
    <scope>NUCLEOTIDE SEQUENCE [LARGE SCALE GENOMIC DNA]</scope>
    <source>
        <strain evidence="5 6">CBS 609.92</strain>
    </source>
</reference>
<dbReference type="PANTHER" id="PTHR11941">
    <property type="entry name" value="ENOYL-COA HYDRATASE-RELATED"/>
    <property type="match status" value="1"/>
</dbReference>
<evidence type="ECO:0008006" key="7">
    <source>
        <dbReference type="Google" id="ProtNLM"/>
    </source>
</evidence>
<evidence type="ECO:0000256" key="4">
    <source>
        <dbReference type="SAM" id="MobiDB-lite"/>
    </source>
</evidence>
<proteinExistence type="inferred from homology"/>
<accession>A0ABY0GVE7</accession>
<dbReference type="InterPro" id="IPR014748">
    <property type="entry name" value="Enoyl-CoA_hydra_C"/>
</dbReference>
<evidence type="ECO:0000256" key="1">
    <source>
        <dbReference type="ARBA" id="ARBA00005254"/>
    </source>
</evidence>
<name>A0ABY0GVE7_9PEZI</name>
<evidence type="ECO:0000313" key="6">
    <source>
        <dbReference type="Proteomes" id="UP000294003"/>
    </source>
</evidence>
<dbReference type="SUPFAM" id="SSF52096">
    <property type="entry name" value="ClpP/crotonase"/>
    <property type="match status" value="1"/>
</dbReference>
<comment type="similarity">
    <text evidence="1 3">Belongs to the enoyl-CoA hydratase/isomerase family.</text>
</comment>
<dbReference type="Gene3D" id="3.90.226.10">
    <property type="entry name" value="2-enoyl-CoA Hydratase, Chain A, domain 1"/>
    <property type="match status" value="1"/>
</dbReference>
<keyword evidence="6" id="KW-1185">Reference proteome</keyword>
<dbReference type="InterPro" id="IPR018376">
    <property type="entry name" value="Enoyl-CoA_hyd/isom_CS"/>
</dbReference>
<keyword evidence="2" id="KW-0456">Lyase</keyword>
<evidence type="ECO:0000256" key="2">
    <source>
        <dbReference type="ARBA" id="ARBA00023239"/>
    </source>
</evidence>
<dbReference type="Pfam" id="PF00378">
    <property type="entry name" value="ECH_1"/>
    <property type="match status" value="2"/>
</dbReference>
<dbReference type="PANTHER" id="PTHR11941:SF158">
    <property type="entry name" value="ENOYL-COA HYDRATASE (AFU_ORTHOLOGUE AFUA_2G10650)"/>
    <property type="match status" value="1"/>
</dbReference>
<protein>
    <recommendedName>
        <fullName evidence="7">3-hydroxyisobutyryl-coenzyme A hydrolase</fullName>
    </recommendedName>
</protein>
<dbReference type="PROSITE" id="PS00166">
    <property type="entry name" value="ENOYL_COA_HYDRATASE"/>
    <property type="match status" value="1"/>
</dbReference>